<dbReference type="Proteomes" id="UP001149165">
    <property type="component" value="Unassembled WGS sequence"/>
</dbReference>
<proteinExistence type="predicted"/>
<dbReference type="OrthoDB" id="3556886at2759"/>
<evidence type="ECO:0000313" key="3">
    <source>
        <dbReference type="Proteomes" id="UP001149165"/>
    </source>
</evidence>
<evidence type="ECO:0000313" key="2">
    <source>
        <dbReference type="EMBL" id="KAJ5100843.1"/>
    </source>
</evidence>
<organism evidence="2 3">
    <name type="scientific">Penicillium angulare</name>
    <dbReference type="NCBI Taxonomy" id="116970"/>
    <lineage>
        <taxon>Eukaryota</taxon>
        <taxon>Fungi</taxon>
        <taxon>Dikarya</taxon>
        <taxon>Ascomycota</taxon>
        <taxon>Pezizomycotina</taxon>
        <taxon>Eurotiomycetes</taxon>
        <taxon>Eurotiomycetidae</taxon>
        <taxon>Eurotiales</taxon>
        <taxon>Aspergillaceae</taxon>
        <taxon>Penicillium</taxon>
    </lineage>
</organism>
<keyword evidence="1" id="KW-0812">Transmembrane</keyword>
<keyword evidence="3" id="KW-1185">Reference proteome</keyword>
<protein>
    <submittedName>
        <fullName evidence="2">Uncharacterized protein</fullName>
    </submittedName>
</protein>
<dbReference type="EMBL" id="JAPQKH010000004">
    <property type="protein sequence ID" value="KAJ5100843.1"/>
    <property type="molecule type" value="Genomic_DNA"/>
</dbReference>
<reference evidence="2" key="2">
    <citation type="journal article" date="2023" name="IMA Fungus">
        <title>Comparative genomic study of the Penicillium genus elucidates a diverse pangenome and 15 lateral gene transfer events.</title>
        <authorList>
            <person name="Petersen C."/>
            <person name="Sorensen T."/>
            <person name="Nielsen M.R."/>
            <person name="Sondergaard T.E."/>
            <person name="Sorensen J.L."/>
            <person name="Fitzpatrick D.A."/>
            <person name="Frisvad J.C."/>
            <person name="Nielsen K.L."/>
        </authorList>
    </citation>
    <scope>NUCLEOTIDE SEQUENCE</scope>
    <source>
        <strain evidence="2">IBT 30069</strain>
    </source>
</reference>
<gene>
    <name evidence="2" type="ORF">N7456_006895</name>
</gene>
<name>A0A9W9KCE7_9EURO</name>
<dbReference type="AlphaFoldDB" id="A0A9W9KCE7"/>
<keyword evidence="1" id="KW-0472">Membrane</keyword>
<comment type="caution">
    <text evidence="2">The sequence shown here is derived from an EMBL/GenBank/DDBJ whole genome shotgun (WGS) entry which is preliminary data.</text>
</comment>
<evidence type="ECO:0000256" key="1">
    <source>
        <dbReference type="SAM" id="Phobius"/>
    </source>
</evidence>
<reference evidence="2" key="1">
    <citation type="submission" date="2022-11" db="EMBL/GenBank/DDBJ databases">
        <authorList>
            <person name="Petersen C."/>
        </authorList>
    </citation>
    <scope>NUCLEOTIDE SEQUENCE</scope>
    <source>
        <strain evidence="2">IBT 30069</strain>
    </source>
</reference>
<feature type="transmembrane region" description="Helical" evidence="1">
    <location>
        <begin position="102"/>
        <end position="124"/>
    </location>
</feature>
<keyword evidence="1" id="KW-1133">Transmembrane helix</keyword>
<feature type="transmembrane region" description="Helical" evidence="1">
    <location>
        <begin position="67"/>
        <end position="90"/>
    </location>
</feature>
<accession>A0A9W9KCE7</accession>
<sequence length="164" mass="17472">MSLQPIFDVICIRFAIAFLIVIDVAIAGLDSAIARFAVVLRDRAKSDLAASGDSVVDNVFGNLMHRALISAILGALASTGLATFGIVLTVSSSRARQSHGAFTLFGLIQFSVSIGYVALGDFIADTVVYMDTNPHLNGSPTLVKFHITRSCTMVELEKQPSGPW</sequence>
<feature type="transmembrane region" description="Helical" evidence="1">
    <location>
        <begin position="12"/>
        <end position="38"/>
    </location>
</feature>